<feature type="region of interest" description="Disordered" evidence="1">
    <location>
        <begin position="1"/>
        <end position="26"/>
    </location>
</feature>
<feature type="compositionally biased region" description="Acidic residues" evidence="1">
    <location>
        <begin position="1"/>
        <end position="20"/>
    </location>
</feature>
<feature type="compositionally biased region" description="Polar residues" evidence="1">
    <location>
        <begin position="332"/>
        <end position="352"/>
    </location>
</feature>
<sequence>MSDFEISDFEGNNNDDDYDYDNMSNLSYTSDPCDPCDPCDNEEDDVQKQNVIIDMDDDDTTLQSILKPSQPKQKLLKISKTATPTKAISNPATKAITKEATIPKAATKKTSVKITEPETTLSKTEAKFQYNQENIDFFSRDLNPKKILIKNSPFTNDTKITCLLLKQNIIKEYKCNMPKCKVKMLWNGQPIQLMLHRINNIEDDLDIGNLELLCANCYMCNYGLEIFKKKEKEAIFKCNICDFPLVKFNNNRKAKGTCLKCERQMVKISQEKQQDNFYSKLQDTYSDNPFLSEKGQKSNYYQEVSKYKNFDKPKSGNSNTNSNTKTNTNSKPDPSTSMIQLNMSVPNISELISDTEEED</sequence>
<evidence type="ECO:0000313" key="2">
    <source>
        <dbReference type="EMBL" id="QHT33931.1"/>
    </source>
</evidence>
<accession>A0A6C0EZ20</accession>
<feature type="region of interest" description="Disordered" evidence="1">
    <location>
        <begin position="309"/>
        <end position="359"/>
    </location>
</feature>
<reference evidence="2" key="1">
    <citation type="journal article" date="2020" name="Nature">
        <title>Giant virus diversity and host interactions through global metagenomics.</title>
        <authorList>
            <person name="Schulz F."/>
            <person name="Roux S."/>
            <person name="Paez-Espino D."/>
            <person name="Jungbluth S."/>
            <person name="Walsh D.A."/>
            <person name="Denef V.J."/>
            <person name="McMahon K.D."/>
            <person name="Konstantinidis K.T."/>
            <person name="Eloe-Fadrosh E.A."/>
            <person name="Kyrpides N.C."/>
            <person name="Woyke T."/>
        </authorList>
    </citation>
    <scope>NUCLEOTIDE SEQUENCE</scope>
    <source>
        <strain evidence="2">GVMAG-M-3300009161-52</strain>
    </source>
</reference>
<proteinExistence type="predicted"/>
<protein>
    <submittedName>
        <fullName evidence="2">Uncharacterized protein</fullName>
    </submittedName>
</protein>
<evidence type="ECO:0000256" key="1">
    <source>
        <dbReference type="SAM" id="MobiDB-lite"/>
    </source>
</evidence>
<dbReference type="EMBL" id="MN738981">
    <property type="protein sequence ID" value="QHT33931.1"/>
    <property type="molecule type" value="Genomic_DNA"/>
</dbReference>
<organism evidence="2">
    <name type="scientific">viral metagenome</name>
    <dbReference type="NCBI Taxonomy" id="1070528"/>
    <lineage>
        <taxon>unclassified sequences</taxon>
        <taxon>metagenomes</taxon>
        <taxon>organismal metagenomes</taxon>
    </lineage>
</organism>
<dbReference type="AlphaFoldDB" id="A0A6C0EZ20"/>
<name>A0A6C0EZ20_9ZZZZ</name>
<feature type="compositionally biased region" description="Low complexity" evidence="1">
    <location>
        <begin position="315"/>
        <end position="331"/>
    </location>
</feature>